<accession>A0A9P6Y3U9</accession>
<dbReference type="AlphaFoldDB" id="A0A9P6Y3U9"/>
<evidence type="ECO:0000313" key="1">
    <source>
        <dbReference type="EMBL" id="KAG1538795.1"/>
    </source>
</evidence>
<organism evidence="1 2">
    <name type="scientific">Rhizopus oryzae</name>
    <name type="common">Mucormycosis agent</name>
    <name type="synonym">Rhizopus arrhizus var. delemar</name>
    <dbReference type="NCBI Taxonomy" id="64495"/>
    <lineage>
        <taxon>Eukaryota</taxon>
        <taxon>Fungi</taxon>
        <taxon>Fungi incertae sedis</taxon>
        <taxon>Mucoromycota</taxon>
        <taxon>Mucoromycotina</taxon>
        <taxon>Mucoromycetes</taxon>
        <taxon>Mucorales</taxon>
        <taxon>Mucorineae</taxon>
        <taxon>Rhizopodaceae</taxon>
        <taxon>Rhizopus</taxon>
    </lineage>
</organism>
<name>A0A9P6Y3U9_RHIOR</name>
<evidence type="ECO:0000313" key="2">
    <source>
        <dbReference type="Proteomes" id="UP000717996"/>
    </source>
</evidence>
<reference evidence="1" key="1">
    <citation type="journal article" date="2020" name="Microb. Genom.">
        <title>Genetic diversity of clinical and environmental Mucorales isolates obtained from an investigation of mucormycosis cases among solid organ transplant recipients.</title>
        <authorList>
            <person name="Nguyen M.H."/>
            <person name="Kaul D."/>
            <person name="Muto C."/>
            <person name="Cheng S.J."/>
            <person name="Richter R.A."/>
            <person name="Bruno V.M."/>
            <person name="Liu G."/>
            <person name="Beyhan S."/>
            <person name="Sundermann A.J."/>
            <person name="Mounaud S."/>
            <person name="Pasculle A.W."/>
            <person name="Nierman W.C."/>
            <person name="Driscoll E."/>
            <person name="Cumbie R."/>
            <person name="Clancy C.J."/>
            <person name="Dupont C.L."/>
        </authorList>
    </citation>
    <scope>NUCLEOTIDE SEQUENCE</scope>
    <source>
        <strain evidence="1">GL16</strain>
    </source>
</reference>
<dbReference type="EMBL" id="JAANIT010001771">
    <property type="protein sequence ID" value="KAG1538795.1"/>
    <property type="molecule type" value="Genomic_DNA"/>
</dbReference>
<sequence length="158" mass="18409">MHQITAVEINFKGFRRLFSVRFYIQMARAQLKYDLAVIVLNLGHLRKLESCHNECICRIFGDSSKFSVNAMLRLVQQSSMVDRVSNLRLWLPISVKDAMSFILNKLLLKKFRSFHETSAWSVRSPAVYIILHEMDYLFHDQTPLPLEPGAKVIHWLSS</sequence>
<gene>
    <name evidence="1" type="ORF">G6F51_009542</name>
</gene>
<protein>
    <submittedName>
        <fullName evidence="1">Uncharacterized protein</fullName>
    </submittedName>
</protein>
<proteinExistence type="predicted"/>
<dbReference type="Proteomes" id="UP000717996">
    <property type="component" value="Unassembled WGS sequence"/>
</dbReference>
<comment type="caution">
    <text evidence="1">The sequence shown here is derived from an EMBL/GenBank/DDBJ whole genome shotgun (WGS) entry which is preliminary data.</text>
</comment>